<name>A0AAE7SXP6_9BBAC</name>
<dbReference type="EMBL" id="MT844067">
    <property type="protein sequence ID" value="QOD40013.1"/>
    <property type="molecule type" value="Genomic_DNA"/>
</dbReference>
<accession>A0AAE7SXP6</accession>
<evidence type="ECO:0000313" key="1">
    <source>
        <dbReference type="EMBL" id="QOD40013.1"/>
    </source>
</evidence>
<dbReference type="GeneID" id="80539414"/>
<dbReference type="Proteomes" id="UP000829694">
    <property type="component" value="Segment"/>
</dbReference>
<gene>
    <name evidence="1" type="primary">39k</name>
    <name evidence="1" type="ORF">H4Q86_050</name>
</gene>
<keyword evidence="2" id="KW-1185">Reference proteome</keyword>
<proteinExistence type="predicted"/>
<evidence type="ECO:0000313" key="2">
    <source>
        <dbReference type="Proteomes" id="UP000829694"/>
    </source>
</evidence>
<protein>
    <submittedName>
        <fullName evidence="1">39k</fullName>
    </submittedName>
</protein>
<dbReference type="KEGG" id="vg:80539414"/>
<organism evidence="1 2">
    <name type="scientific">Matsumuraeses phaseoli granulovirus</name>
    <dbReference type="NCBI Taxonomy" id="2760664"/>
    <lineage>
        <taxon>Viruses</taxon>
        <taxon>Viruses incertae sedis</taxon>
        <taxon>Naldaviricetes</taxon>
        <taxon>Lefavirales</taxon>
        <taxon>Baculoviridae</taxon>
        <taxon>Betabaculovirus</taxon>
        <taxon>Betabaculovirus maphaseoli</taxon>
    </lineage>
</organism>
<dbReference type="RefSeq" id="YP_010800768.1">
    <property type="nucleotide sequence ID" value="NC_076905.1"/>
</dbReference>
<sequence>MANNQQVDNELSKKQMEEESSIVLPVATRDYIVNIKHVQNRDMIYELFENPQFNQLMQNKTLFVNLKADIETNKRVVLKKKKAPIPYIINSFIFYTSFLSKADIKLKKDSKSWQLMGAVDPDTKLPLDKDGFEFRKLIEELETFHKKLAVYDDSPTNKEMNKNKTSELRKGVIAFAQNMLTSCYKNEEKPPIVNLNDNDEYVMACQELYKHHANFQSKSDNFKLFLKRHKLIKAVEEQDVNRNNSVAEKRKAAVPQKISNKRRLTDDMVSDIVDE</sequence>
<reference evidence="1" key="1">
    <citation type="journal article" date="2020" name="Viruses">
        <title>Genome Analysis of a Novel Clade b Betabaculovirus Isolated from the Legume Pest Matsumuraeses phaseoli (Lepidoptera: Tortricidae).</title>
        <authorList>
            <person name="Shu R."/>
            <person name="Meng Q."/>
            <person name="Miao L."/>
            <person name="Liang H."/>
            <person name="Chen J."/>
            <person name="Xu Y."/>
            <person name="Cheng L."/>
            <person name="Jin W."/>
            <person name="Qin Q."/>
            <person name="Zhang H."/>
        </authorList>
    </citation>
    <scope>NUCLEOTIDE SEQUENCE</scope>
    <source>
        <strain evidence="1">IOZ01</strain>
    </source>
</reference>